<dbReference type="SUPFAM" id="SSF161098">
    <property type="entry name" value="MetI-like"/>
    <property type="match status" value="1"/>
</dbReference>
<dbReference type="InterPro" id="IPR051393">
    <property type="entry name" value="ABC_transporter_permease"/>
</dbReference>
<comment type="subcellular location">
    <subcellularLocation>
        <location evidence="1 7">Cell membrane</location>
        <topology evidence="1 7">Multi-pass membrane protein</topology>
    </subcellularLocation>
</comment>
<dbReference type="GO" id="GO:0005886">
    <property type="term" value="C:plasma membrane"/>
    <property type="evidence" value="ECO:0007669"/>
    <property type="project" value="UniProtKB-SubCell"/>
</dbReference>
<dbReference type="RefSeq" id="WP_243835072.1">
    <property type="nucleotide sequence ID" value="NZ_SORF01000007.1"/>
</dbReference>
<evidence type="ECO:0000256" key="3">
    <source>
        <dbReference type="ARBA" id="ARBA00022475"/>
    </source>
</evidence>
<evidence type="ECO:0000259" key="8">
    <source>
        <dbReference type="PROSITE" id="PS50928"/>
    </source>
</evidence>
<evidence type="ECO:0000256" key="2">
    <source>
        <dbReference type="ARBA" id="ARBA00022448"/>
    </source>
</evidence>
<feature type="domain" description="ABC transmembrane type-1" evidence="8">
    <location>
        <begin position="87"/>
        <end position="299"/>
    </location>
</feature>
<dbReference type="Gene3D" id="1.10.3720.10">
    <property type="entry name" value="MetI-like"/>
    <property type="match status" value="1"/>
</dbReference>
<feature type="transmembrane region" description="Helical" evidence="7">
    <location>
        <begin position="91"/>
        <end position="112"/>
    </location>
</feature>
<comment type="similarity">
    <text evidence="7">Belongs to the binding-protein-dependent transport system permease family.</text>
</comment>
<accession>A0A4V3HEB3</accession>
<dbReference type="PANTHER" id="PTHR30193:SF37">
    <property type="entry name" value="INNER MEMBRANE ABC TRANSPORTER PERMEASE PROTEIN YCJO"/>
    <property type="match status" value="1"/>
</dbReference>
<feature type="transmembrane region" description="Helical" evidence="7">
    <location>
        <begin position="124"/>
        <end position="145"/>
    </location>
</feature>
<keyword evidence="5 7" id="KW-1133">Transmembrane helix</keyword>
<keyword evidence="2 7" id="KW-0813">Transport</keyword>
<gene>
    <name evidence="9" type="ORF">C7445_10752</name>
</gene>
<dbReference type="InterPro" id="IPR000515">
    <property type="entry name" value="MetI-like"/>
</dbReference>
<dbReference type="AlphaFoldDB" id="A0A4V3HEB3"/>
<dbReference type="Proteomes" id="UP000294581">
    <property type="component" value="Unassembled WGS sequence"/>
</dbReference>
<sequence>MSRALTGVLASQPRVRRQIARQIQSSTQGWFMMLPALAFLTLFVFIPMAYVVYLSMFQSNLLTPKPRFVGWENYIHLLTAPDFAQALTNTAVLAAGMLLLSLPLALILAMLVNMRLWGTRVYRTVLFGPYVIPLVGSGLMFTLLFNTDGGLVNRIVEIFGGQPIDWLGGRRSALAAVLILSVWQYTGYYMLVFLAGLQNVPQHLRESCQVDGGGRWSTLRHVTLPAMAPTVFFAIVICLIQTFQTFDQVYVMTAGGPDGASTTLAYYIFEKGFQMYDIGTSSAASVVLLAMLALLTWLQVYMRYRWVGEES</sequence>
<dbReference type="GO" id="GO:0055085">
    <property type="term" value="P:transmembrane transport"/>
    <property type="evidence" value="ECO:0007669"/>
    <property type="project" value="InterPro"/>
</dbReference>
<dbReference type="EMBL" id="SORF01000007">
    <property type="protein sequence ID" value="TDY46278.1"/>
    <property type="molecule type" value="Genomic_DNA"/>
</dbReference>
<dbReference type="InterPro" id="IPR035906">
    <property type="entry name" value="MetI-like_sf"/>
</dbReference>
<evidence type="ECO:0000313" key="9">
    <source>
        <dbReference type="EMBL" id="TDY46278.1"/>
    </source>
</evidence>
<name>A0A4V3HEB3_9BACL</name>
<evidence type="ECO:0000256" key="6">
    <source>
        <dbReference type="ARBA" id="ARBA00023136"/>
    </source>
</evidence>
<keyword evidence="3" id="KW-1003">Cell membrane</keyword>
<proteinExistence type="inferred from homology"/>
<dbReference type="PANTHER" id="PTHR30193">
    <property type="entry name" value="ABC TRANSPORTER PERMEASE PROTEIN"/>
    <property type="match status" value="1"/>
</dbReference>
<feature type="transmembrane region" description="Helical" evidence="7">
    <location>
        <begin position="281"/>
        <end position="302"/>
    </location>
</feature>
<feature type="transmembrane region" description="Helical" evidence="7">
    <location>
        <begin position="173"/>
        <end position="197"/>
    </location>
</feature>
<evidence type="ECO:0000256" key="7">
    <source>
        <dbReference type="RuleBase" id="RU363032"/>
    </source>
</evidence>
<reference evidence="9 10" key="1">
    <citation type="submission" date="2019-03" db="EMBL/GenBank/DDBJ databases">
        <title>Genomic Encyclopedia of Type Strains, Phase IV (KMG-IV): sequencing the most valuable type-strain genomes for metagenomic binning, comparative biology and taxonomic classification.</title>
        <authorList>
            <person name="Goeker M."/>
        </authorList>
    </citation>
    <scope>NUCLEOTIDE SEQUENCE [LARGE SCALE GENOMIC DNA]</scope>
    <source>
        <strain evidence="9 10">DSM 17974</strain>
    </source>
</reference>
<evidence type="ECO:0000256" key="5">
    <source>
        <dbReference type="ARBA" id="ARBA00022989"/>
    </source>
</evidence>
<feature type="transmembrane region" description="Helical" evidence="7">
    <location>
        <begin position="222"/>
        <end position="243"/>
    </location>
</feature>
<keyword evidence="4 7" id="KW-0812">Transmembrane</keyword>
<dbReference type="Pfam" id="PF00528">
    <property type="entry name" value="BPD_transp_1"/>
    <property type="match status" value="1"/>
</dbReference>
<evidence type="ECO:0000256" key="1">
    <source>
        <dbReference type="ARBA" id="ARBA00004651"/>
    </source>
</evidence>
<keyword evidence="10" id="KW-1185">Reference proteome</keyword>
<evidence type="ECO:0000256" key="4">
    <source>
        <dbReference type="ARBA" id="ARBA00022692"/>
    </source>
</evidence>
<comment type="caution">
    <text evidence="9">The sequence shown here is derived from an EMBL/GenBank/DDBJ whole genome shotgun (WGS) entry which is preliminary data.</text>
</comment>
<dbReference type="CDD" id="cd06261">
    <property type="entry name" value="TM_PBP2"/>
    <property type="match status" value="1"/>
</dbReference>
<protein>
    <submittedName>
        <fullName evidence="9">Carbohydrate ABC transporter membrane protein 1 (CUT1 family)</fullName>
    </submittedName>
</protein>
<organism evidence="9 10">
    <name type="scientific">Alicyclobacillus sacchari</name>
    <dbReference type="NCBI Taxonomy" id="392010"/>
    <lineage>
        <taxon>Bacteria</taxon>
        <taxon>Bacillati</taxon>
        <taxon>Bacillota</taxon>
        <taxon>Bacilli</taxon>
        <taxon>Bacillales</taxon>
        <taxon>Alicyclobacillaceae</taxon>
        <taxon>Alicyclobacillus</taxon>
    </lineage>
</organism>
<feature type="transmembrane region" description="Helical" evidence="7">
    <location>
        <begin position="30"/>
        <end position="53"/>
    </location>
</feature>
<keyword evidence="6 7" id="KW-0472">Membrane</keyword>
<dbReference type="PROSITE" id="PS50928">
    <property type="entry name" value="ABC_TM1"/>
    <property type="match status" value="1"/>
</dbReference>
<evidence type="ECO:0000313" key="10">
    <source>
        <dbReference type="Proteomes" id="UP000294581"/>
    </source>
</evidence>